<name>A0ABR9ANC9_9BACT</name>
<keyword evidence="2" id="KW-1185">Reference proteome</keyword>
<accession>A0ABR9ANC9</accession>
<dbReference type="Pfam" id="PF15869">
    <property type="entry name" value="TolB_like"/>
    <property type="match status" value="1"/>
</dbReference>
<organism evidence="1 2">
    <name type="scientific">Echinicola arenosa</name>
    <dbReference type="NCBI Taxonomy" id="2774144"/>
    <lineage>
        <taxon>Bacteria</taxon>
        <taxon>Pseudomonadati</taxon>
        <taxon>Bacteroidota</taxon>
        <taxon>Cytophagia</taxon>
        <taxon>Cytophagales</taxon>
        <taxon>Cyclobacteriaceae</taxon>
        <taxon>Echinicola</taxon>
    </lineage>
</organism>
<dbReference type="RefSeq" id="WP_192010699.1">
    <property type="nucleotide sequence ID" value="NZ_JACYTQ010000004.1"/>
</dbReference>
<dbReference type="PROSITE" id="PS51257">
    <property type="entry name" value="PROKAR_LIPOPROTEIN"/>
    <property type="match status" value="1"/>
</dbReference>
<sequence>MIKQLDLCGISMVLVILLISCESEKSVDKYHKHFTEEDITEKVFLESKKYYFEELKRPMRIHLIGDHLIVGEHTRIDIGYPPLHIINTRNWQYEMSKGVRGLGPGEISSAFILDDGFEENSFWVYSGRSKRFSEFYTNDSIKLSHHQIKQDGNFYMAISMIWASDSTLMCRMANDKNRFVEFNINGERVNEFGEWRTMPLAKRLNNYMMADFYKGWLKGNKQKGVYVLACFRKDQLEILNRNSGETIFVEGPEQNIPKFKIINNGKGGQKIIINSDEPHRYRDVFVGDKYIYGLYCGRTNKEINSTGLNATEVFVFDFEGNILRSLSLDRSIQNLVVDEKEHKLYGTTTDEDPGIAVFELP</sequence>
<evidence type="ECO:0000313" key="2">
    <source>
        <dbReference type="Proteomes" id="UP000647133"/>
    </source>
</evidence>
<protein>
    <recommendedName>
        <fullName evidence="3">TolB-like 6-blade propeller-like</fullName>
    </recommendedName>
</protein>
<evidence type="ECO:0000313" key="1">
    <source>
        <dbReference type="EMBL" id="MBD8489816.1"/>
    </source>
</evidence>
<proteinExistence type="predicted"/>
<reference evidence="1 2" key="1">
    <citation type="submission" date="2020-09" db="EMBL/GenBank/DDBJ databases">
        <title>Echinicola sp. CAU 1574 isolated from sand of Sido Beach.</title>
        <authorList>
            <person name="Kim W."/>
        </authorList>
    </citation>
    <scope>NUCLEOTIDE SEQUENCE [LARGE SCALE GENOMIC DNA]</scope>
    <source>
        <strain evidence="1 2">CAU 1574</strain>
    </source>
</reference>
<dbReference type="EMBL" id="JACYTQ010000004">
    <property type="protein sequence ID" value="MBD8489816.1"/>
    <property type="molecule type" value="Genomic_DNA"/>
</dbReference>
<gene>
    <name evidence="1" type="ORF">IFO69_13745</name>
</gene>
<evidence type="ECO:0008006" key="3">
    <source>
        <dbReference type="Google" id="ProtNLM"/>
    </source>
</evidence>
<dbReference type="Proteomes" id="UP000647133">
    <property type="component" value="Unassembled WGS sequence"/>
</dbReference>
<comment type="caution">
    <text evidence="1">The sequence shown here is derived from an EMBL/GenBank/DDBJ whole genome shotgun (WGS) entry which is preliminary data.</text>
</comment>